<evidence type="ECO:0000313" key="3">
    <source>
        <dbReference type="Proteomes" id="UP000008710"/>
    </source>
</evidence>
<dbReference type="EMBL" id="CP000431">
    <property type="protein sequence ID" value="ABG91879.1"/>
    <property type="molecule type" value="Genomic_DNA"/>
</dbReference>
<gene>
    <name evidence="2" type="ordered locus">RHA1_ro00043</name>
</gene>
<dbReference type="HOGENOM" id="CLU_2344756_0_0_11"/>
<feature type="region of interest" description="Disordered" evidence="1">
    <location>
        <begin position="1"/>
        <end position="42"/>
    </location>
</feature>
<protein>
    <submittedName>
        <fullName evidence="2">Uncharacterized protein</fullName>
    </submittedName>
</protein>
<name>Q0SKQ7_RHOJR</name>
<accession>Q0SKQ7</accession>
<organism evidence="2 3">
    <name type="scientific">Rhodococcus jostii (strain RHA1)</name>
    <dbReference type="NCBI Taxonomy" id="101510"/>
    <lineage>
        <taxon>Bacteria</taxon>
        <taxon>Bacillati</taxon>
        <taxon>Actinomycetota</taxon>
        <taxon>Actinomycetes</taxon>
        <taxon>Mycobacteriales</taxon>
        <taxon>Nocardiaceae</taxon>
        <taxon>Rhodococcus</taxon>
    </lineage>
</organism>
<reference evidence="3" key="1">
    <citation type="journal article" date="2006" name="Proc. Natl. Acad. Sci. U.S.A.">
        <title>The complete genome of Rhodococcus sp. RHA1 provides insights into a catabolic powerhouse.</title>
        <authorList>
            <person name="McLeod M.P."/>
            <person name="Warren R.L."/>
            <person name="Hsiao W.W.L."/>
            <person name="Araki N."/>
            <person name="Myhre M."/>
            <person name="Fernandes C."/>
            <person name="Miyazawa D."/>
            <person name="Wong W."/>
            <person name="Lillquist A.L."/>
            <person name="Wang D."/>
            <person name="Dosanjh M."/>
            <person name="Hara H."/>
            <person name="Petrescu A."/>
            <person name="Morin R.D."/>
            <person name="Yang G."/>
            <person name="Stott J.M."/>
            <person name="Schein J.E."/>
            <person name="Shin H."/>
            <person name="Smailus D."/>
            <person name="Siddiqui A.S."/>
            <person name="Marra M.A."/>
            <person name="Jones S.J.M."/>
            <person name="Holt R."/>
            <person name="Brinkman F.S.L."/>
            <person name="Miyauchi K."/>
            <person name="Fukuda M."/>
            <person name="Davies J.E."/>
            <person name="Mohn W.W."/>
            <person name="Eltis L.D."/>
        </authorList>
    </citation>
    <scope>NUCLEOTIDE SEQUENCE [LARGE SCALE GENOMIC DNA]</scope>
    <source>
        <strain evidence="3">RHA1</strain>
    </source>
</reference>
<dbReference type="AlphaFoldDB" id="Q0SKQ7"/>
<evidence type="ECO:0000256" key="1">
    <source>
        <dbReference type="SAM" id="MobiDB-lite"/>
    </source>
</evidence>
<dbReference type="Proteomes" id="UP000008710">
    <property type="component" value="Chromosome"/>
</dbReference>
<sequence length="97" mass="10834">MSTPSEVGGSAPRSGPERVLADGSRRRVRAEHHARPPVGQRARIGPVDSVVIRLRHWRLCVSRRRPRSLSTTLRWGIHGELRGVVSLRIQPTMATTE</sequence>
<proteinExistence type="predicted"/>
<evidence type="ECO:0000313" key="2">
    <source>
        <dbReference type="EMBL" id="ABG91879.1"/>
    </source>
</evidence>
<dbReference type="KEGG" id="rha:RHA1_ro00043"/>
<feature type="compositionally biased region" description="Basic and acidic residues" evidence="1">
    <location>
        <begin position="15"/>
        <end position="25"/>
    </location>
</feature>